<name>A0ABN2LET9_9ACTN</name>
<proteinExistence type="predicted"/>
<evidence type="ECO:0000313" key="2">
    <source>
        <dbReference type="Proteomes" id="UP001500218"/>
    </source>
</evidence>
<keyword evidence="2" id="KW-1185">Reference proteome</keyword>
<dbReference type="EMBL" id="BAAALT010000007">
    <property type="protein sequence ID" value="GAA1785075.1"/>
    <property type="molecule type" value="Genomic_DNA"/>
</dbReference>
<reference evidence="1 2" key="1">
    <citation type="journal article" date="2019" name="Int. J. Syst. Evol. Microbiol.">
        <title>The Global Catalogue of Microorganisms (GCM) 10K type strain sequencing project: providing services to taxonomists for standard genome sequencing and annotation.</title>
        <authorList>
            <consortium name="The Broad Institute Genomics Platform"/>
            <consortium name="The Broad Institute Genome Sequencing Center for Infectious Disease"/>
            <person name="Wu L."/>
            <person name="Ma J."/>
        </authorList>
    </citation>
    <scope>NUCLEOTIDE SEQUENCE [LARGE SCALE GENOMIC DNA]</scope>
    <source>
        <strain evidence="1 2">JCM 13250</strain>
    </source>
</reference>
<gene>
    <name evidence="1" type="ORF">GCM10009682_03910</name>
</gene>
<accession>A0ABN2LET9</accession>
<comment type="caution">
    <text evidence="1">The sequence shown here is derived from an EMBL/GenBank/DDBJ whole genome shotgun (WGS) entry which is preliminary data.</text>
</comment>
<dbReference type="Proteomes" id="UP001500218">
    <property type="component" value="Unassembled WGS sequence"/>
</dbReference>
<evidence type="ECO:0000313" key="1">
    <source>
        <dbReference type="EMBL" id="GAA1785075.1"/>
    </source>
</evidence>
<protein>
    <submittedName>
        <fullName evidence="1">Uncharacterized protein</fullName>
    </submittedName>
</protein>
<dbReference type="RefSeq" id="WP_344125529.1">
    <property type="nucleotide sequence ID" value="NZ_BAAALT010000007.1"/>
</dbReference>
<organism evidence="1 2">
    <name type="scientific">Luedemannella flava</name>
    <dbReference type="NCBI Taxonomy" id="349316"/>
    <lineage>
        <taxon>Bacteria</taxon>
        <taxon>Bacillati</taxon>
        <taxon>Actinomycetota</taxon>
        <taxon>Actinomycetes</taxon>
        <taxon>Micromonosporales</taxon>
        <taxon>Micromonosporaceae</taxon>
        <taxon>Luedemannella</taxon>
    </lineage>
</organism>
<sequence length="75" mass="8216">MFPRAFATYTSRSGAVVQHNWNPDATLRLEHLDPATRTSHGRLASPAEVDQVITALALEDRVTVADLGPLDSTTW</sequence>